<name>A0ABD2P728_9CUCU</name>
<gene>
    <name evidence="1" type="ORF">HHI36_001325</name>
</gene>
<evidence type="ECO:0000313" key="2">
    <source>
        <dbReference type="Proteomes" id="UP001516400"/>
    </source>
</evidence>
<dbReference type="Proteomes" id="UP001516400">
    <property type="component" value="Unassembled WGS sequence"/>
</dbReference>
<dbReference type="AlphaFoldDB" id="A0ABD2P728"/>
<evidence type="ECO:0000313" key="1">
    <source>
        <dbReference type="EMBL" id="KAL3286834.1"/>
    </source>
</evidence>
<organism evidence="1 2">
    <name type="scientific">Cryptolaemus montrouzieri</name>
    <dbReference type="NCBI Taxonomy" id="559131"/>
    <lineage>
        <taxon>Eukaryota</taxon>
        <taxon>Metazoa</taxon>
        <taxon>Ecdysozoa</taxon>
        <taxon>Arthropoda</taxon>
        <taxon>Hexapoda</taxon>
        <taxon>Insecta</taxon>
        <taxon>Pterygota</taxon>
        <taxon>Neoptera</taxon>
        <taxon>Endopterygota</taxon>
        <taxon>Coleoptera</taxon>
        <taxon>Polyphaga</taxon>
        <taxon>Cucujiformia</taxon>
        <taxon>Coccinelloidea</taxon>
        <taxon>Coccinellidae</taxon>
        <taxon>Scymninae</taxon>
        <taxon>Scymnini</taxon>
        <taxon>Cryptolaemus</taxon>
    </lineage>
</organism>
<comment type="caution">
    <text evidence="1">The sequence shown here is derived from an EMBL/GenBank/DDBJ whole genome shotgun (WGS) entry which is preliminary data.</text>
</comment>
<sequence length="101" mass="11330">MSYLKNLFCGWLSHYSPYKRGSTSEELDIKKMQDIYAEVFPGSPVKGCTSAESLKIRKTAFTPVCGTRSRKVLCEGLRTIFGILLPIESCNENMTNQGNEN</sequence>
<proteinExistence type="predicted"/>
<reference evidence="1 2" key="1">
    <citation type="journal article" date="2021" name="BMC Biol.">
        <title>Horizontally acquired antibacterial genes associated with adaptive radiation of ladybird beetles.</title>
        <authorList>
            <person name="Li H.S."/>
            <person name="Tang X.F."/>
            <person name="Huang Y.H."/>
            <person name="Xu Z.Y."/>
            <person name="Chen M.L."/>
            <person name="Du X.Y."/>
            <person name="Qiu B.Y."/>
            <person name="Chen P.T."/>
            <person name="Zhang W."/>
            <person name="Slipinski A."/>
            <person name="Escalona H.E."/>
            <person name="Waterhouse R.M."/>
            <person name="Zwick A."/>
            <person name="Pang H."/>
        </authorList>
    </citation>
    <scope>NUCLEOTIDE SEQUENCE [LARGE SCALE GENOMIC DNA]</scope>
    <source>
        <strain evidence="1">SYSU2018</strain>
    </source>
</reference>
<keyword evidence="2" id="KW-1185">Reference proteome</keyword>
<protein>
    <submittedName>
        <fullName evidence="1">Uncharacterized protein</fullName>
    </submittedName>
</protein>
<accession>A0ABD2P728</accession>
<dbReference type="EMBL" id="JABFTP020000185">
    <property type="protein sequence ID" value="KAL3286834.1"/>
    <property type="molecule type" value="Genomic_DNA"/>
</dbReference>